<name>A0AAP8MC75_9GAMM</name>
<keyword evidence="1" id="KW-0732">Signal</keyword>
<feature type="chain" id="PRO_5043047775" description="DUF2846 domain-containing protein" evidence="1">
    <location>
        <begin position="22"/>
        <end position="114"/>
    </location>
</feature>
<dbReference type="AlphaFoldDB" id="A0AAP8MC75"/>
<feature type="signal peptide" evidence="1">
    <location>
        <begin position="1"/>
        <end position="21"/>
    </location>
</feature>
<dbReference type="EMBL" id="PKUR01000004">
    <property type="protein sequence ID" value="PLW85070.1"/>
    <property type="molecule type" value="Genomic_DNA"/>
</dbReference>
<dbReference type="KEGG" id="hja:BST95_01925"/>
<evidence type="ECO:0000313" key="2">
    <source>
        <dbReference type="EMBL" id="PLW85070.1"/>
    </source>
</evidence>
<organism evidence="2 3">
    <name type="scientific">Halioglobus japonicus</name>
    <dbReference type="NCBI Taxonomy" id="930805"/>
    <lineage>
        <taxon>Bacteria</taxon>
        <taxon>Pseudomonadati</taxon>
        <taxon>Pseudomonadota</taxon>
        <taxon>Gammaproteobacteria</taxon>
        <taxon>Cellvibrionales</taxon>
        <taxon>Halieaceae</taxon>
        <taxon>Halioglobus</taxon>
    </lineage>
</organism>
<evidence type="ECO:0000313" key="3">
    <source>
        <dbReference type="Proteomes" id="UP000235162"/>
    </source>
</evidence>
<gene>
    <name evidence="2" type="ORF">C0029_16190</name>
</gene>
<reference evidence="2 3" key="1">
    <citation type="submission" date="2018-01" db="EMBL/GenBank/DDBJ databases">
        <title>The draft genome sequence of Halioglobus japonicus S1-36.</title>
        <authorList>
            <person name="Du Z.-J."/>
            <person name="Shi M.-J."/>
        </authorList>
    </citation>
    <scope>NUCLEOTIDE SEQUENCE [LARGE SCALE GENOMIC DNA]</scope>
    <source>
        <strain evidence="2 3">S1-36</strain>
    </source>
</reference>
<sequence>MIRVLLGLALSLSLLATPARGDYFSPEPPKAQDTSVVYIYRAAASNLGKKPLRTNYPEILVDGEGAGLLRYNRHIRLELPAGQHEFVATGLTEAANWEPRGRGYTLNLEPGEVA</sequence>
<protein>
    <recommendedName>
        <fullName evidence="4">DUF2846 domain-containing protein</fullName>
    </recommendedName>
</protein>
<evidence type="ECO:0008006" key="4">
    <source>
        <dbReference type="Google" id="ProtNLM"/>
    </source>
</evidence>
<accession>A0AAP8MC75</accession>
<comment type="caution">
    <text evidence="2">The sequence shown here is derived from an EMBL/GenBank/DDBJ whole genome shotgun (WGS) entry which is preliminary data.</text>
</comment>
<keyword evidence="3" id="KW-1185">Reference proteome</keyword>
<evidence type="ECO:0000256" key="1">
    <source>
        <dbReference type="SAM" id="SignalP"/>
    </source>
</evidence>
<proteinExistence type="predicted"/>
<dbReference type="Proteomes" id="UP000235162">
    <property type="component" value="Unassembled WGS sequence"/>
</dbReference>
<dbReference type="RefSeq" id="WP_084197930.1">
    <property type="nucleotide sequence ID" value="NZ_BMYL01000004.1"/>
</dbReference>